<accession>A0A6A6JP22</accession>
<keyword evidence="2" id="KW-0479">Metal-binding</keyword>
<gene>
    <name evidence="8" type="ORF">EI97DRAFT_493199</name>
</gene>
<dbReference type="CDD" id="cd07331">
    <property type="entry name" value="M48C_Oma1_like"/>
    <property type="match status" value="1"/>
</dbReference>
<evidence type="ECO:0000256" key="6">
    <source>
        <dbReference type="RuleBase" id="RU003983"/>
    </source>
</evidence>
<comment type="similarity">
    <text evidence="6">Belongs to the peptidase M48 family.</text>
</comment>
<dbReference type="Proteomes" id="UP000800097">
    <property type="component" value="Unassembled WGS sequence"/>
</dbReference>
<evidence type="ECO:0000313" key="8">
    <source>
        <dbReference type="EMBL" id="KAF2277995.1"/>
    </source>
</evidence>
<dbReference type="InterPro" id="IPR051156">
    <property type="entry name" value="Mito/Outer_Membr_Metalloprot"/>
</dbReference>
<evidence type="ECO:0000259" key="7">
    <source>
        <dbReference type="Pfam" id="PF01435"/>
    </source>
</evidence>
<dbReference type="PANTHER" id="PTHR22726">
    <property type="entry name" value="METALLOENDOPEPTIDASE OMA1"/>
    <property type="match status" value="1"/>
</dbReference>
<organism evidence="8 9">
    <name type="scientific">Westerdykella ornata</name>
    <dbReference type="NCBI Taxonomy" id="318751"/>
    <lineage>
        <taxon>Eukaryota</taxon>
        <taxon>Fungi</taxon>
        <taxon>Dikarya</taxon>
        <taxon>Ascomycota</taxon>
        <taxon>Pezizomycotina</taxon>
        <taxon>Dothideomycetes</taxon>
        <taxon>Pleosporomycetidae</taxon>
        <taxon>Pleosporales</taxon>
        <taxon>Sporormiaceae</taxon>
        <taxon>Westerdykella</taxon>
    </lineage>
</organism>
<sequence>MFRWRPLQTPLQAFDRSFQWQPRILHRTVQHRWYRFGGPHRGPQYRYFRQHAGQRITNWIQGPTFFRDATLISLGAGGIYLWNLEEVPISGRRRFNIISPGFEAYIAQKTMKEIMQEYRGRFLPEWDPRVQQVRRVLYRLLPYVRDAGGLQDVDWEVHVIDSPEMNAFVIPGGKVFFFTGILPMCRTEDGIAAVMAHEIAHVVAHHTAEKLSRAPFILMGVLLLYMVDVSFTMGTALMNLFLEYPGSRKQEEEADFIGLLMMAEGCYRPEAAAELWARMDRLEAARGERTPEILTTHPSHGRREAKIREWLPKAYEKREHSDCGNIMGFVRRRKRLLHHLQLRLVFLL</sequence>
<reference evidence="8" key="1">
    <citation type="journal article" date="2020" name="Stud. Mycol.">
        <title>101 Dothideomycetes genomes: a test case for predicting lifestyles and emergence of pathogens.</title>
        <authorList>
            <person name="Haridas S."/>
            <person name="Albert R."/>
            <person name="Binder M."/>
            <person name="Bloem J."/>
            <person name="Labutti K."/>
            <person name="Salamov A."/>
            <person name="Andreopoulos B."/>
            <person name="Baker S."/>
            <person name="Barry K."/>
            <person name="Bills G."/>
            <person name="Bluhm B."/>
            <person name="Cannon C."/>
            <person name="Castanera R."/>
            <person name="Culley D."/>
            <person name="Daum C."/>
            <person name="Ezra D."/>
            <person name="Gonzalez J."/>
            <person name="Henrissat B."/>
            <person name="Kuo A."/>
            <person name="Liang C."/>
            <person name="Lipzen A."/>
            <person name="Lutzoni F."/>
            <person name="Magnuson J."/>
            <person name="Mondo S."/>
            <person name="Nolan M."/>
            <person name="Ohm R."/>
            <person name="Pangilinan J."/>
            <person name="Park H.-J."/>
            <person name="Ramirez L."/>
            <person name="Alfaro M."/>
            <person name="Sun H."/>
            <person name="Tritt A."/>
            <person name="Yoshinaga Y."/>
            <person name="Zwiers L.-H."/>
            <person name="Turgeon B."/>
            <person name="Goodwin S."/>
            <person name="Spatafora J."/>
            <person name="Crous P."/>
            <person name="Grigoriev I."/>
        </authorList>
    </citation>
    <scope>NUCLEOTIDE SEQUENCE</scope>
    <source>
        <strain evidence="8">CBS 379.55</strain>
    </source>
</reference>
<evidence type="ECO:0000313" key="9">
    <source>
        <dbReference type="Proteomes" id="UP000800097"/>
    </source>
</evidence>
<dbReference type="PANTHER" id="PTHR22726:SF1">
    <property type="entry name" value="METALLOENDOPEPTIDASE OMA1, MITOCHONDRIAL"/>
    <property type="match status" value="1"/>
</dbReference>
<dbReference type="GO" id="GO:0034982">
    <property type="term" value="P:mitochondrial protein processing"/>
    <property type="evidence" value="ECO:0007669"/>
    <property type="project" value="TreeGrafter"/>
</dbReference>
<proteinExistence type="inferred from homology"/>
<evidence type="ECO:0000256" key="5">
    <source>
        <dbReference type="ARBA" id="ARBA00023049"/>
    </source>
</evidence>
<evidence type="ECO:0000256" key="3">
    <source>
        <dbReference type="ARBA" id="ARBA00022801"/>
    </source>
</evidence>
<dbReference type="Pfam" id="PF01435">
    <property type="entry name" value="Peptidase_M48"/>
    <property type="match status" value="1"/>
</dbReference>
<evidence type="ECO:0000256" key="1">
    <source>
        <dbReference type="ARBA" id="ARBA00022670"/>
    </source>
</evidence>
<dbReference type="GO" id="GO:0005743">
    <property type="term" value="C:mitochondrial inner membrane"/>
    <property type="evidence" value="ECO:0007669"/>
    <property type="project" value="TreeGrafter"/>
</dbReference>
<keyword evidence="9" id="KW-1185">Reference proteome</keyword>
<protein>
    <recommendedName>
        <fullName evidence="7">Peptidase M48 domain-containing protein</fullName>
    </recommendedName>
</protein>
<dbReference type="GO" id="GO:0046872">
    <property type="term" value="F:metal ion binding"/>
    <property type="evidence" value="ECO:0007669"/>
    <property type="project" value="UniProtKB-KW"/>
</dbReference>
<evidence type="ECO:0000256" key="2">
    <source>
        <dbReference type="ARBA" id="ARBA00022723"/>
    </source>
</evidence>
<dbReference type="GO" id="GO:0006515">
    <property type="term" value="P:protein quality control for misfolded or incompletely synthesized proteins"/>
    <property type="evidence" value="ECO:0007669"/>
    <property type="project" value="TreeGrafter"/>
</dbReference>
<dbReference type="GeneID" id="54555529"/>
<comment type="cofactor">
    <cofactor evidence="6">
        <name>Zn(2+)</name>
        <dbReference type="ChEBI" id="CHEBI:29105"/>
    </cofactor>
    <text evidence="6">Binds 1 zinc ion per subunit.</text>
</comment>
<feature type="domain" description="Peptidase M48" evidence="7">
    <location>
        <begin position="132"/>
        <end position="310"/>
    </location>
</feature>
<dbReference type="AlphaFoldDB" id="A0A6A6JP22"/>
<dbReference type="OrthoDB" id="7464992at2759"/>
<keyword evidence="4 6" id="KW-0862">Zinc</keyword>
<dbReference type="GO" id="GO:0004222">
    <property type="term" value="F:metalloendopeptidase activity"/>
    <property type="evidence" value="ECO:0007669"/>
    <property type="project" value="InterPro"/>
</dbReference>
<dbReference type="RefSeq" id="XP_033655534.1">
    <property type="nucleotide sequence ID" value="XM_033802354.1"/>
</dbReference>
<keyword evidence="5 6" id="KW-0482">Metalloprotease</keyword>
<evidence type="ECO:0000256" key="4">
    <source>
        <dbReference type="ARBA" id="ARBA00022833"/>
    </source>
</evidence>
<dbReference type="Gene3D" id="3.30.2010.10">
    <property type="entry name" value="Metalloproteases ('zincins'), catalytic domain"/>
    <property type="match status" value="1"/>
</dbReference>
<keyword evidence="3 6" id="KW-0378">Hydrolase</keyword>
<keyword evidence="1 6" id="KW-0645">Protease</keyword>
<dbReference type="EMBL" id="ML986489">
    <property type="protein sequence ID" value="KAF2277995.1"/>
    <property type="molecule type" value="Genomic_DNA"/>
</dbReference>
<dbReference type="InterPro" id="IPR001915">
    <property type="entry name" value="Peptidase_M48"/>
</dbReference>
<name>A0A6A6JP22_WESOR</name>